<reference evidence="1 2" key="1">
    <citation type="submission" date="2024-01" db="EMBL/GenBank/DDBJ databases">
        <title>novel species in genus Adlercreutzia.</title>
        <authorList>
            <person name="Liu X."/>
        </authorList>
    </citation>
    <scope>NUCLEOTIDE SEQUENCE [LARGE SCALE GENOMIC DNA]</scope>
    <source>
        <strain evidence="1 2">R7</strain>
    </source>
</reference>
<keyword evidence="2" id="KW-1185">Reference proteome</keyword>
<organism evidence="1 2">
    <name type="scientific">Adlercreutzia wanghongyangiae</name>
    <dbReference type="NCBI Taxonomy" id="3111451"/>
    <lineage>
        <taxon>Bacteria</taxon>
        <taxon>Bacillati</taxon>
        <taxon>Actinomycetota</taxon>
        <taxon>Coriobacteriia</taxon>
        <taxon>Eggerthellales</taxon>
        <taxon>Eggerthellaceae</taxon>
        <taxon>Adlercreutzia</taxon>
    </lineage>
</organism>
<comment type="caution">
    <text evidence="1">The sequence shown here is derived from an EMBL/GenBank/DDBJ whole genome shotgun (WGS) entry which is preliminary data.</text>
</comment>
<evidence type="ECO:0000313" key="1">
    <source>
        <dbReference type="EMBL" id="MEC4175432.1"/>
    </source>
</evidence>
<dbReference type="SUPFAM" id="SSF56399">
    <property type="entry name" value="ADP-ribosylation"/>
    <property type="match status" value="1"/>
</dbReference>
<protein>
    <submittedName>
        <fullName evidence="1">DUF3990 domain-containing protein</fullName>
    </submittedName>
</protein>
<evidence type="ECO:0000313" key="2">
    <source>
        <dbReference type="Proteomes" id="UP001349994"/>
    </source>
</evidence>
<accession>A0ABU6IG97</accession>
<proteinExistence type="predicted"/>
<name>A0ABU6IG97_9ACTN</name>
<dbReference type="Proteomes" id="UP001349994">
    <property type="component" value="Unassembled WGS sequence"/>
</dbReference>
<dbReference type="RefSeq" id="WP_338209212.1">
    <property type="nucleotide sequence ID" value="NZ_JAYMFF010000003.1"/>
</dbReference>
<dbReference type="InterPro" id="IPR025051">
    <property type="entry name" value="DUF3990"/>
</dbReference>
<sequence>MLDAGEFFGRGHLALFHGSREVVARPAFGRGNVHNDYGRGFYCTESPQLASEWACPTLEDGYVNEYLLQTQGLALIDLSSTEYSVLNWIAVLLGHRAFELRPGAMAEARQFMVETYGVNLEGADLVHGYRADDSYFAFARAFLDNRIGVRGLEKALFKGGLGYQIVLRSQKAFGHIAFQQSTLAEGQVWNPLRVVRDSRARAAWEALEVESLYDRDDVRVIDLMRGASWGA</sequence>
<gene>
    <name evidence="1" type="ORF">VIN30_03090</name>
</gene>
<dbReference type="EMBL" id="JAYMFF010000003">
    <property type="protein sequence ID" value="MEC4175432.1"/>
    <property type="molecule type" value="Genomic_DNA"/>
</dbReference>
<dbReference type="Pfam" id="PF13151">
    <property type="entry name" value="DUF3990"/>
    <property type="match status" value="1"/>
</dbReference>